<organism evidence="1 2">
    <name type="scientific">Streptomyces fildesensis</name>
    <dbReference type="NCBI Taxonomy" id="375757"/>
    <lineage>
        <taxon>Bacteria</taxon>
        <taxon>Bacillati</taxon>
        <taxon>Actinomycetota</taxon>
        <taxon>Actinomycetes</taxon>
        <taxon>Kitasatosporales</taxon>
        <taxon>Streptomycetaceae</taxon>
        <taxon>Streptomyces</taxon>
    </lineage>
</organism>
<keyword evidence="2" id="KW-1185">Reference proteome</keyword>
<dbReference type="Gene3D" id="3.40.1260.10">
    <property type="entry name" value="DsrEFH-like"/>
    <property type="match status" value="1"/>
</dbReference>
<gene>
    <name evidence="1" type="ORF">ACIGXA_10145</name>
</gene>
<accession>A0ABW8C465</accession>
<dbReference type="InterPro" id="IPR027396">
    <property type="entry name" value="DsrEFH-like"/>
</dbReference>
<evidence type="ECO:0000313" key="1">
    <source>
        <dbReference type="EMBL" id="MFI9100878.1"/>
    </source>
</evidence>
<dbReference type="RefSeq" id="WP_399646601.1">
    <property type="nucleotide sequence ID" value="NZ_JBITYG010000002.1"/>
</dbReference>
<sequence length="135" mass="14345">MARDLPHTDVLLVLMGAPHESDLTTSVLRLVQAMLERGGSVQVWACGYATTLTQTALGTNKPRNVAHWSAAYPSSASLVQEMLAAFPGRLHWYVCRFCGADRGAGEQVPEVVMRGPSAFAGNTAAAAKTMMVGVL</sequence>
<protein>
    <submittedName>
        <fullName evidence="1">Uncharacterized protein</fullName>
    </submittedName>
</protein>
<dbReference type="EMBL" id="JBITYG010000002">
    <property type="protein sequence ID" value="MFI9100878.1"/>
    <property type="molecule type" value="Genomic_DNA"/>
</dbReference>
<proteinExistence type="predicted"/>
<dbReference type="SUPFAM" id="SSF75169">
    <property type="entry name" value="DsrEFH-like"/>
    <property type="match status" value="1"/>
</dbReference>
<reference evidence="1 2" key="1">
    <citation type="submission" date="2024-10" db="EMBL/GenBank/DDBJ databases">
        <title>The Natural Products Discovery Center: Release of the First 8490 Sequenced Strains for Exploring Actinobacteria Biosynthetic Diversity.</title>
        <authorList>
            <person name="Kalkreuter E."/>
            <person name="Kautsar S.A."/>
            <person name="Yang D."/>
            <person name="Bader C.D."/>
            <person name="Teijaro C.N."/>
            <person name="Fluegel L."/>
            <person name="Davis C.M."/>
            <person name="Simpson J.R."/>
            <person name="Lauterbach L."/>
            <person name="Steele A.D."/>
            <person name="Gui C."/>
            <person name="Meng S."/>
            <person name="Li G."/>
            <person name="Viehrig K."/>
            <person name="Ye F."/>
            <person name="Su P."/>
            <person name="Kiefer A.F."/>
            <person name="Nichols A."/>
            <person name="Cepeda A.J."/>
            <person name="Yan W."/>
            <person name="Fan B."/>
            <person name="Jiang Y."/>
            <person name="Adhikari A."/>
            <person name="Zheng C.-J."/>
            <person name="Schuster L."/>
            <person name="Cowan T.M."/>
            <person name="Smanski M.J."/>
            <person name="Chevrette M.G."/>
            <person name="De Carvalho L.P.S."/>
            <person name="Shen B."/>
        </authorList>
    </citation>
    <scope>NUCLEOTIDE SEQUENCE [LARGE SCALE GENOMIC DNA]</scope>
    <source>
        <strain evidence="1 2">NPDC053399</strain>
    </source>
</reference>
<comment type="caution">
    <text evidence="1">The sequence shown here is derived from an EMBL/GenBank/DDBJ whole genome shotgun (WGS) entry which is preliminary data.</text>
</comment>
<dbReference type="Proteomes" id="UP001614394">
    <property type="component" value="Unassembled WGS sequence"/>
</dbReference>
<evidence type="ECO:0000313" key="2">
    <source>
        <dbReference type="Proteomes" id="UP001614394"/>
    </source>
</evidence>
<name>A0ABW8C465_9ACTN</name>